<evidence type="ECO:0000256" key="1">
    <source>
        <dbReference type="ARBA" id="ARBA00003007"/>
    </source>
</evidence>
<keyword evidence="4" id="KW-1185">Reference proteome</keyword>
<evidence type="ECO:0008006" key="5">
    <source>
        <dbReference type="Google" id="ProtNLM"/>
    </source>
</evidence>
<dbReference type="Pfam" id="PF01546">
    <property type="entry name" value="Peptidase_M20"/>
    <property type="match status" value="1"/>
</dbReference>
<dbReference type="Gramene" id="ONK71432">
    <property type="protein sequence ID" value="ONK71432"/>
    <property type="gene ID" value="A4U43_C04F8510"/>
</dbReference>
<keyword evidence="2" id="KW-0732">Signal</keyword>
<comment type="function">
    <text evidence="1">Hydrolyzes certain amino acid conjugates of the plant growth regulator indole-3-acetic acid (IAA).</text>
</comment>
<dbReference type="GO" id="GO:0016787">
    <property type="term" value="F:hydrolase activity"/>
    <property type="evidence" value="ECO:0007669"/>
    <property type="project" value="InterPro"/>
</dbReference>
<proteinExistence type="predicted"/>
<dbReference type="InterPro" id="IPR002933">
    <property type="entry name" value="Peptidase_M20"/>
</dbReference>
<feature type="signal peptide" evidence="2">
    <location>
        <begin position="1"/>
        <end position="19"/>
    </location>
</feature>
<dbReference type="PANTHER" id="PTHR11014">
    <property type="entry name" value="PEPTIDASE M20 FAMILY MEMBER"/>
    <property type="match status" value="1"/>
</dbReference>
<evidence type="ECO:0000256" key="2">
    <source>
        <dbReference type="SAM" id="SignalP"/>
    </source>
</evidence>
<feature type="chain" id="PRO_5024285595" description="Peptidase M20 dimerisation domain-containing protein" evidence="2">
    <location>
        <begin position="20"/>
        <end position="155"/>
    </location>
</feature>
<dbReference type="OMA" id="GRMEENY"/>
<gene>
    <name evidence="3" type="ORF">A4U43_C04F8510</name>
</gene>
<dbReference type="InterPro" id="IPR017439">
    <property type="entry name" value="Amidohydrolase"/>
</dbReference>
<dbReference type="SUPFAM" id="SSF53187">
    <property type="entry name" value="Zn-dependent exopeptidases"/>
    <property type="match status" value="1"/>
</dbReference>
<evidence type="ECO:0000313" key="3">
    <source>
        <dbReference type="EMBL" id="ONK71432.1"/>
    </source>
</evidence>
<dbReference type="Proteomes" id="UP000243459">
    <property type="component" value="Chromosome 4"/>
</dbReference>
<dbReference type="PANTHER" id="PTHR11014:SF140">
    <property type="entry name" value="IAA-AMINO ACID HYDROLASE ILR1-LIKE 3"/>
    <property type="match status" value="1"/>
</dbReference>
<name>A0A5P1EZQ7_ASPOF</name>
<protein>
    <recommendedName>
        <fullName evidence="5">Peptidase M20 dimerisation domain-containing protein</fullName>
    </recommendedName>
</protein>
<dbReference type="Gene3D" id="3.40.630.10">
    <property type="entry name" value="Zn peptidases"/>
    <property type="match status" value="1"/>
</dbReference>
<sequence>MSSASSLLLFLFLSSAASATTAGDISDLLRLARGDSDLLLTIRRQIHRHPELRFQEHNTSALIRHHLDLLGIPYSYPVAGTGVVATVGSGEPPVVALRADMDALPLQEMVEWEHKSTVDGVMHGCGHDAHVAMLLGAAKLLNQRKDKLKKLVVLS</sequence>
<dbReference type="AlphaFoldDB" id="A0A5P1EZQ7"/>
<accession>A0A5P1EZQ7</accession>
<dbReference type="EMBL" id="CM007384">
    <property type="protein sequence ID" value="ONK71432.1"/>
    <property type="molecule type" value="Genomic_DNA"/>
</dbReference>
<reference evidence="4" key="1">
    <citation type="journal article" date="2017" name="Nat. Commun.">
        <title>The asparagus genome sheds light on the origin and evolution of a young Y chromosome.</title>
        <authorList>
            <person name="Harkess A."/>
            <person name="Zhou J."/>
            <person name="Xu C."/>
            <person name="Bowers J.E."/>
            <person name="Van der Hulst R."/>
            <person name="Ayyampalayam S."/>
            <person name="Mercati F."/>
            <person name="Riccardi P."/>
            <person name="McKain M.R."/>
            <person name="Kakrana A."/>
            <person name="Tang H."/>
            <person name="Ray J."/>
            <person name="Groenendijk J."/>
            <person name="Arikit S."/>
            <person name="Mathioni S.M."/>
            <person name="Nakano M."/>
            <person name="Shan H."/>
            <person name="Telgmann-Rauber A."/>
            <person name="Kanno A."/>
            <person name="Yue Z."/>
            <person name="Chen H."/>
            <person name="Li W."/>
            <person name="Chen Y."/>
            <person name="Xu X."/>
            <person name="Zhang Y."/>
            <person name="Luo S."/>
            <person name="Chen H."/>
            <person name="Gao J."/>
            <person name="Mao Z."/>
            <person name="Pires J.C."/>
            <person name="Luo M."/>
            <person name="Kudrna D."/>
            <person name="Wing R.A."/>
            <person name="Meyers B.C."/>
            <person name="Yi K."/>
            <person name="Kong H."/>
            <person name="Lavrijsen P."/>
            <person name="Sunseri F."/>
            <person name="Falavigna A."/>
            <person name="Ye Y."/>
            <person name="Leebens-Mack J.H."/>
            <person name="Chen G."/>
        </authorList>
    </citation>
    <scope>NUCLEOTIDE SEQUENCE [LARGE SCALE GENOMIC DNA]</scope>
    <source>
        <strain evidence="4">cv. DH0086</strain>
    </source>
</reference>
<evidence type="ECO:0000313" key="4">
    <source>
        <dbReference type="Proteomes" id="UP000243459"/>
    </source>
</evidence>
<organism evidence="3 4">
    <name type="scientific">Asparagus officinalis</name>
    <name type="common">Garden asparagus</name>
    <dbReference type="NCBI Taxonomy" id="4686"/>
    <lineage>
        <taxon>Eukaryota</taxon>
        <taxon>Viridiplantae</taxon>
        <taxon>Streptophyta</taxon>
        <taxon>Embryophyta</taxon>
        <taxon>Tracheophyta</taxon>
        <taxon>Spermatophyta</taxon>
        <taxon>Magnoliopsida</taxon>
        <taxon>Liliopsida</taxon>
        <taxon>Asparagales</taxon>
        <taxon>Asparagaceae</taxon>
        <taxon>Asparagoideae</taxon>
        <taxon>Asparagus</taxon>
    </lineage>
</organism>